<sequence length="123" mass="13855">MGVGVGGYIQLGQPVAGGLMLVTLLLYAWRMARECFVTQVKLTADDITVHYYKRFHRQKATLPIADTHVTDPREPTYMLELFGIHHLYLTCGTARFLLSTTDGFTPAQLHQLYDELVGDEHST</sequence>
<name>W8FAP2_9BACT</name>
<keyword evidence="1" id="KW-1133">Transmembrane helix</keyword>
<keyword evidence="1" id="KW-0812">Transmembrane</keyword>
<feature type="transmembrane region" description="Helical" evidence="1">
    <location>
        <begin position="12"/>
        <end position="29"/>
    </location>
</feature>
<dbReference type="STRING" id="1227739.Hsw_3180"/>
<protein>
    <submittedName>
        <fullName evidence="2">Uncharacterized protein</fullName>
    </submittedName>
</protein>
<dbReference type="PATRIC" id="fig|1227739.3.peg.3351"/>
<dbReference type="EMBL" id="CP007145">
    <property type="protein sequence ID" value="AHJ98775.1"/>
    <property type="molecule type" value="Genomic_DNA"/>
</dbReference>
<dbReference type="HOGENOM" id="CLU_2012129_0_0_10"/>
<dbReference type="Proteomes" id="UP000019423">
    <property type="component" value="Chromosome"/>
</dbReference>
<keyword evidence="3" id="KW-1185">Reference proteome</keyword>
<dbReference type="KEGG" id="hsw:Hsw_3180"/>
<evidence type="ECO:0000256" key="1">
    <source>
        <dbReference type="SAM" id="Phobius"/>
    </source>
</evidence>
<keyword evidence="1" id="KW-0472">Membrane</keyword>
<dbReference type="AlphaFoldDB" id="W8FAP2"/>
<evidence type="ECO:0000313" key="2">
    <source>
        <dbReference type="EMBL" id="AHJ98775.1"/>
    </source>
</evidence>
<gene>
    <name evidence="2" type="ORF">Hsw_3180</name>
</gene>
<proteinExistence type="predicted"/>
<accession>W8FAP2</accession>
<evidence type="ECO:0000313" key="3">
    <source>
        <dbReference type="Proteomes" id="UP000019423"/>
    </source>
</evidence>
<reference evidence="2 3" key="1">
    <citation type="submission" date="2014-01" db="EMBL/GenBank/DDBJ databases">
        <title>Complete genome sequence of ionizing-radiation resistance bacterium Hymenobacter swuensis DY53.</title>
        <authorList>
            <person name="Jung J.-H."/>
            <person name="Jeong S.-W."/>
            <person name="Joe M.-H."/>
            <person name="Cho y.-j."/>
            <person name="Kim M.-K."/>
            <person name="Lim S.-Y."/>
        </authorList>
    </citation>
    <scope>NUCLEOTIDE SEQUENCE [LARGE SCALE GENOMIC DNA]</scope>
    <source>
        <strain evidence="2 3">DY53</strain>
    </source>
</reference>
<organism evidence="2 3">
    <name type="scientific">Hymenobacter swuensis DY53</name>
    <dbReference type="NCBI Taxonomy" id="1227739"/>
    <lineage>
        <taxon>Bacteria</taxon>
        <taxon>Pseudomonadati</taxon>
        <taxon>Bacteroidota</taxon>
        <taxon>Cytophagia</taxon>
        <taxon>Cytophagales</taxon>
        <taxon>Hymenobacteraceae</taxon>
        <taxon>Hymenobacter</taxon>
    </lineage>
</organism>